<name>A0A3M4WF88_PSECI</name>
<comment type="caution">
    <text evidence="1">The sequence shown here is derived from an EMBL/GenBank/DDBJ whole genome shotgun (WGS) entry which is preliminary data.</text>
</comment>
<reference evidence="1 2" key="1">
    <citation type="submission" date="2018-08" db="EMBL/GenBank/DDBJ databases">
        <title>Recombination of ecologically and evolutionarily significant loci maintains genetic cohesion in the Pseudomonas syringae species complex.</title>
        <authorList>
            <person name="Dillon M."/>
            <person name="Thakur S."/>
            <person name="Almeida R.N.D."/>
            <person name="Weir B.S."/>
            <person name="Guttman D.S."/>
        </authorList>
    </citation>
    <scope>NUCLEOTIDE SEQUENCE [LARGE SCALE GENOMIC DNA]</scope>
    <source>
        <strain evidence="1 2">ICMP 6917</strain>
    </source>
</reference>
<dbReference type="Proteomes" id="UP000278332">
    <property type="component" value="Unassembled WGS sequence"/>
</dbReference>
<sequence>MFRHVVAHVEVDRHTHQGLKLVFEAGDVEQGDFAEHCWKDGGEQIEVTPFVIIASCGRAEEFGLNEAICVLQPLPMMFLRREEQYLGVVKQLLLLFDRHHWQISACHGDPPMIGCMHIQSQP</sequence>
<dbReference type="AlphaFoldDB" id="A0A3M4WF88"/>
<evidence type="ECO:0000313" key="2">
    <source>
        <dbReference type="Proteomes" id="UP000278332"/>
    </source>
</evidence>
<proteinExistence type="predicted"/>
<organism evidence="1 2">
    <name type="scientific">Pseudomonas cichorii</name>
    <dbReference type="NCBI Taxonomy" id="36746"/>
    <lineage>
        <taxon>Bacteria</taxon>
        <taxon>Pseudomonadati</taxon>
        <taxon>Pseudomonadota</taxon>
        <taxon>Gammaproteobacteria</taxon>
        <taxon>Pseudomonadales</taxon>
        <taxon>Pseudomonadaceae</taxon>
        <taxon>Pseudomonas</taxon>
    </lineage>
</organism>
<evidence type="ECO:0000313" key="1">
    <source>
        <dbReference type="EMBL" id="RMR62299.1"/>
    </source>
</evidence>
<dbReference type="EMBL" id="RBRY01000026">
    <property type="protein sequence ID" value="RMR62299.1"/>
    <property type="molecule type" value="Genomic_DNA"/>
</dbReference>
<gene>
    <name evidence="1" type="ORF">ALP84_200062</name>
</gene>
<protein>
    <submittedName>
        <fullName evidence="1">Uncharacterized protein</fullName>
    </submittedName>
</protein>
<accession>A0A3M4WF88</accession>